<reference evidence="7 8" key="1">
    <citation type="journal article" date="2016" name="Environ. Microbiol.">
        <title>Genomic resolution of a cold subsurface aquifer community provides metabolic insights for novel microbes adapted to high CO concentrations.</title>
        <authorList>
            <person name="Probst A.J."/>
            <person name="Castelle C.J."/>
            <person name="Singh A."/>
            <person name="Brown C.T."/>
            <person name="Anantharaman K."/>
            <person name="Sharon I."/>
            <person name="Hug L.A."/>
            <person name="Burstein D."/>
            <person name="Emerson J.B."/>
            <person name="Thomas B.C."/>
            <person name="Banfield J.F."/>
        </authorList>
    </citation>
    <scope>NUCLEOTIDE SEQUENCE [LARGE SCALE GENOMIC DNA]</scope>
    <source>
        <strain evidence="7">CG1_02_44_10</strain>
    </source>
</reference>
<sequence length="234" mass="26080">MKLTVVGLPIGNVEDLSPRALRVLSETKFIVCEDTRMFSNLWTKLTSLRKVQASKPRLKFVNDFNEYRVLPSLLEEMNLLDEAVLVSDAGMPLISDPGYKLVNEGLKLGWEVSVVPGPTAESATLSISGLPTDKYIFLGFLPKKPGKRSEMLRHVKDMNEAMSFSVVIYESTVRLEKIIGEMLDIFGEDVRMCLAVDLTKVSEKIFRGSVVEILEVVKNTKLKGEATIVVSLVE</sequence>
<evidence type="ECO:0000256" key="4">
    <source>
        <dbReference type="ARBA" id="ARBA00022679"/>
    </source>
</evidence>
<dbReference type="Gene3D" id="3.30.950.10">
    <property type="entry name" value="Methyltransferase, Cobalt-precorrin-4 Transmethylase, Domain 2"/>
    <property type="match status" value="1"/>
</dbReference>
<dbReference type="AlphaFoldDB" id="A0A1J4RY66"/>
<evidence type="ECO:0000256" key="5">
    <source>
        <dbReference type="ARBA" id="ARBA00022691"/>
    </source>
</evidence>
<dbReference type="EMBL" id="MNUK01000032">
    <property type="protein sequence ID" value="OIN91871.1"/>
    <property type="molecule type" value="Genomic_DNA"/>
</dbReference>
<dbReference type="Proteomes" id="UP000182345">
    <property type="component" value="Unassembled WGS sequence"/>
</dbReference>
<name>A0A1J4RY66_9BACT</name>
<dbReference type="InterPro" id="IPR035996">
    <property type="entry name" value="4pyrrol_Methylase_sf"/>
</dbReference>
<dbReference type="Gene3D" id="3.40.1010.10">
    <property type="entry name" value="Cobalt-precorrin-4 Transmethylase, Domain 1"/>
    <property type="match status" value="1"/>
</dbReference>
<dbReference type="InterPro" id="IPR014777">
    <property type="entry name" value="4pyrrole_Mease_sub1"/>
</dbReference>
<keyword evidence="5" id="KW-0949">S-adenosyl-L-methionine</keyword>
<dbReference type="InterPro" id="IPR018063">
    <property type="entry name" value="SAM_MeTrfase_RsmI_CS"/>
</dbReference>
<feature type="domain" description="Tetrapyrrole methylase" evidence="6">
    <location>
        <begin position="2"/>
        <end position="212"/>
    </location>
</feature>
<proteinExistence type="predicted"/>
<evidence type="ECO:0000259" key="6">
    <source>
        <dbReference type="Pfam" id="PF00590"/>
    </source>
</evidence>
<organism evidence="7 8">
    <name type="scientific">Candidatus Collierbacteria bacterium CG1_02_44_10</name>
    <dbReference type="NCBI Taxonomy" id="1805087"/>
    <lineage>
        <taxon>Bacteria</taxon>
        <taxon>Candidatus Collieribacteriota</taxon>
    </lineage>
</organism>
<dbReference type="GO" id="GO:0006364">
    <property type="term" value="P:rRNA processing"/>
    <property type="evidence" value="ECO:0007669"/>
    <property type="project" value="UniProtKB-KW"/>
</dbReference>
<dbReference type="InterPro" id="IPR000878">
    <property type="entry name" value="4pyrrol_Mease"/>
</dbReference>
<evidence type="ECO:0000256" key="1">
    <source>
        <dbReference type="ARBA" id="ARBA00022490"/>
    </source>
</evidence>
<protein>
    <recommendedName>
        <fullName evidence="6">Tetrapyrrole methylase domain-containing protein</fullName>
    </recommendedName>
</protein>
<dbReference type="Pfam" id="PF00590">
    <property type="entry name" value="TP_methylase"/>
    <property type="match status" value="1"/>
</dbReference>
<dbReference type="GO" id="GO:0032259">
    <property type="term" value="P:methylation"/>
    <property type="evidence" value="ECO:0007669"/>
    <property type="project" value="UniProtKB-KW"/>
</dbReference>
<gene>
    <name evidence="7" type="ORF">AUJ42_01140</name>
</gene>
<evidence type="ECO:0000313" key="7">
    <source>
        <dbReference type="EMBL" id="OIN91871.1"/>
    </source>
</evidence>
<evidence type="ECO:0000256" key="2">
    <source>
        <dbReference type="ARBA" id="ARBA00022552"/>
    </source>
</evidence>
<dbReference type="PIRSF" id="PIRSF005917">
    <property type="entry name" value="MTase_YraL"/>
    <property type="match status" value="1"/>
</dbReference>
<keyword evidence="4" id="KW-0808">Transferase</keyword>
<keyword evidence="2" id="KW-0698">rRNA processing</keyword>
<keyword evidence="3" id="KW-0489">Methyltransferase</keyword>
<dbReference type="GO" id="GO:0008168">
    <property type="term" value="F:methyltransferase activity"/>
    <property type="evidence" value="ECO:0007669"/>
    <property type="project" value="UniProtKB-KW"/>
</dbReference>
<dbReference type="InterPro" id="IPR008189">
    <property type="entry name" value="rRNA_ssu_MeTfrase_I"/>
</dbReference>
<dbReference type="CDD" id="cd11648">
    <property type="entry name" value="RsmI"/>
    <property type="match status" value="1"/>
</dbReference>
<keyword evidence="1" id="KW-0963">Cytoplasm</keyword>
<dbReference type="PANTHER" id="PTHR46111">
    <property type="entry name" value="RIBOSOMAL RNA SMALL SUBUNIT METHYLTRANSFERASE I"/>
    <property type="match status" value="1"/>
</dbReference>
<dbReference type="PANTHER" id="PTHR46111:SF1">
    <property type="entry name" value="RIBOSOMAL RNA SMALL SUBUNIT METHYLTRANSFERASE I"/>
    <property type="match status" value="1"/>
</dbReference>
<evidence type="ECO:0000256" key="3">
    <source>
        <dbReference type="ARBA" id="ARBA00022603"/>
    </source>
</evidence>
<comment type="caution">
    <text evidence="7">The sequence shown here is derived from an EMBL/GenBank/DDBJ whole genome shotgun (WGS) entry which is preliminary data.</text>
</comment>
<dbReference type="InterPro" id="IPR014776">
    <property type="entry name" value="4pyrrole_Mease_sub2"/>
</dbReference>
<dbReference type="SUPFAM" id="SSF53790">
    <property type="entry name" value="Tetrapyrrole methylase"/>
    <property type="match status" value="1"/>
</dbReference>
<evidence type="ECO:0000313" key="8">
    <source>
        <dbReference type="Proteomes" id="UP000182345"/>
    </source>
</evidence>
<dbReference type="PROSITE" id="PS01296">
    <property type="entry name" value="RSMI"/>
    <property type="match status" value="1"/>
</dbReference>
<accession>A0A1J4RY66</accession>